<accession>A0AAE7TJX6</accession>
<feature type="region of interest" description="Disordered" evidence="1">
    <location>
        <begin position="39"/>
        <end position="62"/>
    </location>
</feature>
<proteinExistence type="predicted"/>
<dbReference type="KEGG" id="barh:WN72_32385"/>
<organism evidence="2 3">
    <name type="scientific">Bradyrhizobium arachidis</name>
    <dbReference type="NCBI Taxonomy" id="858423"/>
    <lineage>
        <taxon>Bacteria</taxon>
        <taxon>Pseudomonadati</taxon>
        <taxon>Pseudomonadota</taxon>
        <taxon>Alphaproteobacteria</taxon>
        <taxon>Hyphomicrobiales</taxon>
        <taxon>Nitrobacteraceae</taxon>
        <taxon>Bradyrhizobium</taxon>
    </lineage>
</organism>
<dbReference type="Proteomes" id="UP000594015">
    <property type="component" value="Chromosome"/>
</dbReference>
<reference evidence="2 3" key="1">
    <citation type="submission" date="2018-06" db="EMBL/GenBank/DDBJ databases">
        <title>Comparative genomics of Bradyrhizobium nodulating Arachidis hypogaea.</title>
        <authorList>
            <person name="Li Y."/>
        </authorList>
    </citation>
    <scope>NUCLEOTIDE SEQUENCE [LARGE SCALE GENOMIC DNA]</scope>
    <source>
        <strain evidence="2 3">CCBAU 051107</strain>
    </source>
</reference>
<gene>
    <name evidence="2" type="ORF">WN72_32385</name>
</gene>
<evidence type="ECO:0000256" key="1">
    <source>
        <dbReference type="SAM" id="MobiDB-lite"/>
    </source>
</evidence>
<evidence type="ECO:0000313" key="3">
    <source>
        <dbReference type="Proteomes" id="UP000594015"/>
    </source>
</evidence>
<dbReference type="AlphaFoldDB" id="A0AAE7TJX6"/>
<name>A0AAE7TJX6_9BRAD</name>
<protein>
    <submittedName>
        <fullName evidence="2">Uncharacterized protein</fullName>
    </submittedName>
</protein>
<dbReference type="EMBL" id="CP030050">
    <property type="protein sequence ID" value="QOZ70481.1"/>
    <property type="molecule type" value="Genomic_DNA"/>
</dbReference>
<evidence type="ECO:0000313" key="2">
    <source>
        <dbReference type="EMBL" id="QOZ70481.1"/>
    </source>
</evidence>
<sequence>MKRLNRTSGRPVILGCEWRDAKHRAGSLEGCTAEMLQRGRRPSRAAGEAATSGDNGFAVARG</sequence>